<protein>
    <recommendedName>
        <fullName evidence="3">CDP-Glycerol:Poly(Glycerophosphate) glycerophosphotransferase</fullName>
    </recommendedName>
</protein>
<accession>A0A286DXH8</accession>
<evidence type="ECO:0000313" key="2">
    <source>
        <dbReference type="Proteomes" id="UP000219072"/>
    </source>
</evidence>
<keyword evidence="2" id="KW-1185">Reference proteome</keyword>
<reference evidence="1 2" key="1">
    <citation type="submission" date="2017-09" db="EMBL/GenBank/DDBJ databases">
        <authorList>
            <person name="Ehlers B."/>
            <person name="Leendertz F.H."/>
        </authorList>
    </citation>
    <scope>NUCLEOTIDE SEQUENCE [LARGE SCALE GENOMIC DNA]</scope>
    <source>
        <strain evidence="1 2">CGMCC 4.7095</strain>
    </source>
</reference>
<dbReference type="EMBL" id="OCNE01000010">
    <property type="protein sequence ID" value="SOD63343.1"/>
    <property type="molecule type" value="Genomic_DNA"/>
</dbReference>
<name>A0A286DXH8_9ACTN</name>
<dbReference type="SUPFAM" id="SSF53756">
    <property type="entry name" value="UDP-Glycosyltransferase/glycogen phosphorylase"/>
    <property type="match status" value="1"/>
</dbReference>
<proteinExistence type="predicted"/>
<organism evidence="1 2">
    <name type="scientific">Streptomyces zhaozhouensis</name>
    <dbReference type="NCBI Taxonomy" id="1300267"/>
    <lineage>
        <taxon>Bacteria</taxon>
        <taxon>Bacillati</taxon>
        <taxon>Actinomycetota</taxon>
        <taxon>Actinomycetes</taxon>
        <taxon>Kitasatosporales</taxon>
        <taxon>Streptomycetaceae</taxon>
        <taxon>Streptomyces</taxon>
    </lineage>
</organism>
<evidence type="ECO:0008006" key="3">
    <source>
        <dbReference type="Google" id="ProtNLM"/>
    </source>
</evidence>
<dbReference type="AlphaFoldDB" id="A0A286DXH8"/>
<sequence length="582" mass="60480">MQPPVTSGDSPRAAVGTATADNRRTARTVLFAARSATALHRLLDVLPVFAGDDRIARRFTLVPGSDFDAEALTAVERAGARTVPWERAGRDRFDLIVAASPKGALGALDGTLALLPHGAGFGKSLPGEGTPGVASGLDPAFLLVDGAPRADRQLLAHPDQLTRLARASAEAATRAVVVGDPTLERLLASAAHRDRYRAALGTGARRLVALVSTWGPESLLARRPTLATELSGLLPHDAYQVALVPHPNERSRLGSFDLAQALAPAREAGLLLPGPRDEWASLLVAADAVVTDHGATALYAAALGRRVLAAYDGGHELIPESPTARLLAAAPRLETAEALPALLSGPVAPGVAAAADAAFARRGGVLAALRRELYALLGLTPVGPPPEPETLPVPTAPHRAPAAFAVRAVRGVTGRAGEAGEAGEGERVAVERHPTWWAGPVRLFAAEWGVAGQRHVQSAGLLYRRRACAERGAGAHRATWTVDGWIDAALRDHPGCATAGVLLSGELALVRARGGRTLALELSPHAADGRLLHTDPAAALAAAHVLLSERPHARGPFTAVIGDLPFPCVLREAGAEERSRTV</sequence>
<dbReference type="Proteomes" id="UP000219072">
    <property type="component" value="Unassembled WGS sequence"/>
</dbReference>
<evidence type="ECO:0000313" key="1">
    <source>
        <dbReference type="EMBL" id="SOD63343.1"/>
    </source>
</evidence>
<gene>
    <name evidence="1" type="ORF">SAMN06297387_11075</name>
</gene>